<gene>
    <name evidence="1" type="ORF">DNHGIG_24480</name>
</gene>
<dbReference type="EMBL" id="BOQE01000001">
    <property type="protein sequence ID" value="GIM46899.1"/>
    <property type="molecule type" value="Genomic_DNA"/>
</dbReference>
<protein>
    <submittedName>
        <fullName evidence="1">Uncharacterized protein</fullName>
    </submittedName>
</protein>
<dbReference type="RefSeq" id="WP_282199943.1">
    <property type="nucleotide sequence ID" value="NZ_BOQE01000001.1"/>
</dbReference>
<reference evidence="1" key="1">
    <citation type="journal article" date="2023" name="Int. J. Syst. Evol. Microbiol.">
        <title>Collibacillus ludicampi gen. nov., sp. nov., a new soil bacterium of the family Alicyclobacillaceae.</title>
        <authorList>
            <person name="Jojima T."/>
            <person name="Ioku Y."/>
            <person name="Fukuta Y."/>
            <person name="Shirasaka N."/>
            <person name="Matsumura Y."/>
            <person name="Mori M."/>
        </authorList>
    </citation>
    <scope>NUCLEOTIDE SEQUENCE</scope>
    <source>
        <strain evidence="1">TP075</strain>
    </source>
</reference>
<accession>A0AAV4LHB5</accession>
<keyword evidence="2" id="KW-1185">Reference proteome</keyword>
<evidence type="ECO:0000313" key="2">
    <source>
        <dbReference type="Proteomes" id="UP001057291"/>
    </source>
</evidence>
<dbReference type="AlphaFoldDB" id="A0AAV4LHB5"/>
<evidence type="ECO:0000313" key="1">
    <source>
        <dbReference type="EMBL" id="GIM46899.1"/>
    </source>
</evidence>
<comment type="caution">
    <text evidence="1">The sequence shown here is derived from an EMBL/GenBank/DDBJ whole genome shotgun (WGS) entry which is preliminary data.</text>
</comment>
<organism evidence="1 2">
    <name type="scientific">Collibacillus ludicampi</name>
    <dbReference type="NCBI Taxonomy" id="2771369"/>
    <lineage>
        <taxon>Bacteria</taxon>
        <taxon>Bacillati</taxon>
        <taxon>Bacillota</taxon>
        <taxon>Bacilli</taxon>
        <taxon>Bacillales</taxon>
        <taxon>Alicyclobacillaceae</taxon>
        <taxon>Collibacillus</taxon>
    </lineage>
</organism>
<sequence>MVEEVEYTWGTIDVLGNNANMTFAVCLEEFTQKLNVEMVSYIHNDKSCGSRNSIG</sequence>
<dbReference type="Proteomes" id="UP001057291">
    <property type="component" value="Unassembled WGS sequence"/>
</dbReference>
<name>A0AAV4LHB5_9BACL</name>
<proteinExistence type="predicted"/>